<accession>A0ABR4H2I4</accession>
<evidence type="ECO:0000313" key="1">
    <source>
        <dbReference type="EMBL" id="KAL2809008.1"/>
    </source>
</evidence>
<comment type="caution">
    <text evidence="1">The sequence shown here is derived from an EMBL/GenBank/DDBJ whole genome shotgun (WGS) entry which is preliminary data.</text>
</comment>
<gene>
    <name evidence="1" type="ORF">BJX63DRAFT_373093</name>
</gene>
<organism evidence="1 2">
    <name type="scientific">Aspergillus granulosus</name>
    <dbReference type="NCBI Taxonomy" id="176169"/>
    <lineage>
        <taxon>Eukaryota</taxon>
        <taxon>Fungi</taxon>
        <taxon>Dikarya</taxon>
        <taxon>Ascomycota</taxon>
        <taxon>Pezizomycotina</taxon>
        <taxon>Eurotiomycetes</taxon>
        <taxon>Eurotiomycetidae</taxon>
        <taxon>Eurotiales</taxon>
        <taxon>Aspergillaceae</taxon>
        <taxon>Aspergillus</taxon>
        <taxon>Aspergillus subgen. Nidulantes</taxon>
    </lineage>
</organism>
<dbReference type="Proteomes" id="UP001610334">
    <property type="component" value="Unassembled WGS sequence"/>
</dbReference>
<reference evidence="1 2" key="1">
    <citation type="submission" date="2024-07" db="EMBL/GenBank/DDBJ databases">
        <title>Section-level genome sequencing and comparative genomics of Aspergillus sections Usti and Cavernicolus.</title>
        <authorList>
            <consortium name="Lawrence Berkeley National Laboratory"/>
            <person name="Nybo J.L."/>
            <person name="Vesth T.C."/>
            <person name="Theobald S."/>
            <person name="Frisvad J.C."/>
            <person name="Larsen T.O."/>
            <person name="Kjaerboelling I."/>
            <person name="Rothschild-Mancinelli K."/>
            <person name="Lyhne E.K."/>
            <person name="Kogle M.E."/>
            <person name="Barry K."/>
            <person name="Clum A."/>
            <person name="Na H."/>
            <person name="Ledsgaard L."/>
            <person name="Lin J."/>
            <person name="Lipzen A."/>
            <person name="Kuo A."/>
            <person name="Riley R."/>
            <person name="Mondo S."/>
            <person name="Labutti K."/>
            <person name="Haridas S."/>
            <person name="Pangalinan J."/>
            <person name="Salamov A.A."/>
            <person name="Simmons B.A."/>
            <person name="Magnuson J.K."/>
            <person name="Chen J."/>
            <person name="Drula E."/>
            <person name="Henrissat B."/>
            <person name="Wiebenga A."/>
            <person name="Lubbers R.J."/>
            <person name="Gomes A.C."/>
            <person name="Makela M.R."/>
            <person name="Stajich J."/>
            <person name="Grigoriev I.V."/>
            <person name="Mortensen U.H."/>
            <person name="De Vries R.P."/>
            <person name="Baker S.E."/>
            <person name="Andersen M.R."/>
        </authorList>
    </citation>
    <scope>NUCLEOTIDE SEQUENCE [LARGE SCALE GENOMIC DNA]</scope>
    <source>
        <strain evidence="1 2">CBS 588.65</strain>
    </source>
</reference>
<keyword evidence="2" id="KW-1185">Reference proteome</keyword>
<dbReference type="EMBL" id="JBFXLT010000098">
    <property type="protein sequence ID" value="KAL2809008.1"/>
    <property type="molecule type" value="Genomic_DNA"/>
</dbReference>
<sequence length="132" mass="14996">MGIVKARSWASYVVVRKVYSVLFDSVMTVRRSQELQPIRPTKVKTRSGHLTHLGQRHGTSLSHWNDQVSRLAPLSIEGTTSSFLVQILSSSDKFHGQSYVTVIIALRSCCAISCFQVEMKKRLEMEVLETQW</sequence>
<evidence type="ECO:0000313" key="2">
    <source>
        <dbReference type="Proteomes" id="UP001610334"/>
    </source>
</evidence>
<name>A0ABR4H2I4_9EURO</name>
<protein>
    <submittedName>
        <fullName evidence="1">Uncharacterized protein</fullName>
    </submittedName>
</protein>
<proteinExistence type="predicted"/>